<keyword evidence="2" id="KW-1185">Reference proteome</keyword>
<evidence type="ECO:0000313" key="1">
    <source>
        <dbReference type="EMBL" id="OBZ72834.1"/>
    </source>
</evidence>
<dbReference type="AlphaFoldDB" id="A0A1C7MCX3"/>
<gene>
    <name evidence="1" type="ORF">A0H81_06888</name>
</gene>
<accession>A0A1C7MCX3</accession>
<comment type="caution">
    <text evidence="1">The sequence shown here is derived from an EMBL/GenBank/DDBJ whole genome shotgun (WGS) entry which is preliminary data.</text>
</comment>
<evidence type="ECO:0000313" key="2">
    <source>
        <dbReference type="Proteomes" id="UP000092993"/>
    </source>
</evidence>
<protein>
    <submittedName>
        <fullName evidence="1">Uncharacterized protein</fullName>
    </submittedName>
</protein>
<proteinExistence type="predicted"/>
<dbReference type="Proteomes" id="UP000092993">
    <property type="component" value="Unassembled WGS sequence"/>
</dbReference>
<dbReference type="EMBL" id="LUGG01000007">
    <property type="protein sequence ID" value="OBZ72834.1"/>
    <property type="molecule type" value="Genomic_DNA"/>
</dbReference>
<name>A0A1C7MCX3_GRIFR</name>
<organism evidence="1 2">
    <name type="scientific">Grifola frondosa</name>
    <name type="common">Maitake</name>
    <name type="synonym">Polyporus frondosus</name>
    <dbReference type="NCBI Taxonomy" id="5627"/>
    <lineage>
        <taxon>Eukaryota</taxon>
        <taxon>Fungi</taxon>
        <taxon>Dikarya</taxon>
        <taxon>Basidiomycota</taxon>
        <taxon>Agaricomycotina</taxon>
        <taxon>Agaricomycetes</taxon>
        <taxon>Polyporales</taxon>
        <taxon>Grifolaceae</taxon>
        <taxon>Grifola</taxon>
    </lineage>
</organism>
<sequence length="208" mass="22598">MSSRIFDSTAPSSTTYQTHEFVLSRPSTSAYIEGDTDCQGWFPSVSSCEASWRHESVASVARGPKPTTSNDTSIIVGPTPCESQQAKTDVRVLDYDELRALRDRVTALAARVADAVATAGQQSLDRSQCVAPSETMLTPPSKRQNTIADVVKVEESGSTNKLASTKQDDVMSPDEPLQLCLFPECAAFFRTASDRDTHMCAHFAPEND</sequence>
<reference evidence="1 2" key="1">
    <citation type="submission" date="2016-03" db="EMBL/GenBank/DDBJ databases">
        <title>Whole genome sequencing of Grifola frondosa 9006-11.</title>
        <authorList>
            <person name="Min B."/>
            <person name="Park H."/>
            <person name="Kim J.-G."/>
            <person name="Cho H."/>
            <person name="Oh Y.-L."/>
            <person name="Kong W.-S."/>
            <person name="Choi I.-G."/>
        </authorList>
    </citation>
    <scope>NUCLEOTIDE SEQUENCE [LARGE SCALE GENOMIC DNA]</scope>
    <source>
        <strain evidence="1 2">9006-11</strain>
    </source>
</reference>